<evidence type="ECO:0000313" key="3">
    <source>
        <dbReference type="EMBL" id="APT58635.1"/>
    </source>
</evidence>
<dbReference type="PANTHER" id="PTHR35936">
    <property type="entry name" value="MEMBRANE-BOUND LYTIC MUREIN TRANSGLYCOSYLASE F"/>
    <property type="match status" value="1"/>
</dbReference>
<evidence type="ECO:0000256" key="1">
    <source>
        <dbReference type="ARBA" id="ARBA00022729"/>
    </source>
</evidence>
<dbReference type="Proteomes" id="UP000185494">
    <property type="component" value="Chromosome 1"/>
</dbReference>
<gene>
    <name evidence="3" type="ORF">RGI145_17460</name>
</gene>
<name>A0A1L7AIQ0_9PROT</name>
<evidence type="ECO:0000313" key="4">
    <source>
        <dbReference type="Proteomes" id="UP000185494"/>
    </source>
</evidence>
<proteinExistence type="predicted"/>
<dbReference type="Pfam" id="PF00497">
    <property type="entry name" value="SBP_bac_3"/>
    <property type="match status" value="1"/>
</dbReference>
<dbReference type="Gene3D" id="3.40.190.10">
    <property type="entry name" value="Periplasmic binding protein-like II"/>
    <property type="match status" value="2"/>
</dbReference>
<accession>A0A1L7AIQ0</accession>
<dbReference type="PANTHER" id="PTHR35936:SF17">
    <property type="entry name" value="ARGININE-BINDING EXTRACELLULAR PROTEIN ARTP"/>
    <property type="match status" value="1"/>
</dbReference>
<dbReference type="SUPFAM" id="SSF53850">
    <property type="entry name" value="Periplasmic binding protein-like II"/>
    <property type="match status" value="1"/>
</dbReference>
<keyword evidence="1" id="KW-0732">Signal</keyword>
<dbReference type="SMART" id="SM00062">
    <property type="entry name" value="PBPb"/>
    <property type="match status" value="1"/>
</dbReference>
<feature type="domain" description="Solute-binding protein family 3/N-terminal" evidence="2">
    <location>
        <begin position="75"/>
        <end position="302"/>
    </location>
</feature>
<reference evidence="3 4" key="1">
    <citation type="submission" date="2016-05" db="EMBL/GenBank/DDBJ databases">
        <title>Complete Genome and Methylome Analysis of Psychrotrophic Bacterial Isolates from Antarctic Lake Untersee.</title>
        <authorList>
            <person name="Fomenkov A."/>
            <person name="Akimov V.N."/>
            <person name="Vasilyeva L.V."/>
            <person name="Andersen D."/>
            <person name="Vincze T."/>
            <person name="Roberts R.J."/>
        </authorList>
    </citation>
    <scope>NUCLEOTIDE SEQUENCE [LARGE SCALE GENOMIC DNA]</scope>
    <source>
        <strain evidence="3 4">U14-5</strain>
    </source>
</reference>
<dbReference type="STRING" id="257708.RGI145_17460"/>
<dbReference type="EMBL" id="CP015583">
    <property type="protein sequence ID" value="APT58635.1"/>
    <property type="molecule type" value="Genomic_DNA"/>
</dbReference>
<dbReference type="KEGG" id="rgi:RGI145_17460"/>
<dbReference type="CDD" id="cd01004">
    <property type="entry name" value="PBP2_MidA_like"/>
    <property type="match status" value="1"/>
</dbReference>
<protein>
    <recommendedName>
        <fullName evidence="2">Solute-binding protein family 3/N-terminal domain-containing protein</fullName>
    </recommendedName>
</protein>
<evidence type="ECO:0000259" key="2">
    <source>
        <dbReference type="SMART" id="SM00062"/>
    </source>
</evidence>
<dbReference type="AlphaFoldDB" id="A0A1L7AIQ0"/>
<organism evidence="3 4">
    <name type="scientific">Roseomonas gilardii</name>
    <dbReference type="NCBI Taxonomy" id="257708"/>
    <lineage>
        <taxon>Bacteria</taxon>
        <taxon>Pseudomonadati</taxon>
        <taxon>Pseudomonadota</taxon>
        <taxon>Alphaproteobacteria</taxon>
        <taxon>Acetobacterales</taxon>
        <taxon>Roseomonadaceae</taxon>
        <taxon>Roseomonas</taxon>
    </lineage>
</organism>
<sequence>MPSRTVRRLLRPLLPAVLLPVTLAAGLMAMPAGGTWLGIRPAAAQAPAAATAAITASPQPEIIARLPARLAEKKEITVAVALGSPPDDFRDEKGNIAGWEIDILHAAADVLGLKLELRPTTFDTLIPGLQAKRFDAAVGQMGISDVRLKVVDMIGTLLGNELFAARGDSPIKVDSLDDLCGRAVATTRGSREVEFANLHQPRCKELGREPINILAFNDGNGAAESLMSRRSDLFWLGSTTVSYFVSQSRGRAKVVGHYTDTSYIGIALPKDSDLSAPLQMAVAHLLADGTYRKIVEKWGLGEGAVREAPLNPTGTPR</sequence>
<dbReference type="InterPro" id="IPR001638">
    <property type="entry name" value="Solute-binding_3/MltF_N"/>
</dbReference>
<dbReference type="RefSeq" id="WP_075799393.1">
    <property type="nucleotide sequence ID" value="NZ_CP015583.1"/>
</dbReference>